<dbReference type="InterPro" id="IPR039420">
    <property type="entry name" value="WalR-like"/>
</dbReference>
<feature type="domain" description="HTH luxR-type" evidence="6">
    <location>
        <begin position="148"/>
        <end position="213"/>
    </location>
</feature>
<evidence type="ECO:0000313" key="8">
    <source>
        <dbReference type="EMBL" id="TKC08374.1"/>
    </source>
</evidence>
<dbReference type="AlphaFoldDB" id="A0A4U1CL21"/>
<evidence type="ECO:0000256" key="2">
    <source>
        <dbReference type="ARBA" id="ARBA00023015"/>
    </source>
</evidence>
<organism evidence="8 9">
    <name type="scientific">Pedobacter polaris</name>
    <dbReference type="NCBI Taxonomy" id="2571273"/>
    <lineage>
        <taxon>Bacteria</taxon>
        <taxon>Pseudomonadati</taxon>
        <taxon>Bacteroidota</taxon>
        <taxon>Sphingobacteriia</taxon>
        <taxon>Sphingobacteriales</taxon>
        <taxon>Sphingobacteriaceae</taxon>
        <taxon>Pedobacter</taxon>
    </lineage>
</organism>
<dbReference type="PROSITE" id="PS50110">
    <property type="entry name" value="RESPONSE_REGULATORY"/>
    <property type="match status" value="1"/>
</dbReference>
<dbReference type="SUPFAM" id="SSF52172">
    <property type="entry name" value="CheY-like"/>
    <property type="match status" value="1"/>
</dbReference>
<sequence length="223" mass="24988">MNINIAIADDQKLFRKGMAALVGSFENMSLIFEAENGKELLALCESAVIKPDIILLDLSMPELNGLDALKILKEKYPKLGVIVLTIHEAENFILATIQAGANGYLAKNAEPEEVELAIREVYKNDFHFTLPMLEIMRKGLVKKIQPVTFENEDNITAREKEVLQLICKQFSSNEIAEKLFLSNRTVEGHRNNLLLKTGSRNTAGLVLYALKHKIIDLANFSFS</sequence>
<dbReference type="GO" id="GO:0006355">
    <property type="term" value="P:regulation of DNA-templated transcription"/>
    <property type="evidence" value="ECO:0007669"/>
    <property type="project" value="InterPro"/>
</dbReference>
<comment type="caution">
    <text evidence="8">The sequence shown here is derived from an EMBL/GenBank/DDBJ whole genome shotgun (WGS) entry which is preliminary data.</text>
</comment>
<keyword evidence="3" id="KW-0238">DNA-binding</keyword>
<keyword evidence="2" id="KW-0805">Transcription regulation</keyword>
<evidence type="ECO:0000256" key="5">
    <source>
        <dbReference type="PROSITE-ProRule" id="PRU00169"/>
    </source>
</evidence>
<gene>
    <name evidence="8" type="ORF">FA048_14560</name>
</gene>
<dbReference type="PROSITE" id="PS50043">
    <property type="entry name" value="HTH_LUXR_2"/>
    <property type="match status" value="1"/>
</dbReference>
<keyword evidence="1 5" id="KW-0597">Phosphoprotein</keyword>
<dbReference type="RefSeq" id="WP_136842355.1">
    <property type="nucleotide sequence ID" value="NZ_SWBR01000003.1"/>
</dbReference>
<reference evidence="8 9" key="1">
    <citation type="submission" date="2019-04" db="EMBL/GenBank/DDBJ databases">
        <title>Pedobacter sp. RP-3-22 sp. nov., isolated from Arctic soil.</title>
        <authorList>
            <person name="Dahal R.H."/>
            <person name="Kim D.-U."/>
        </authorList>
    </citation>
    <scope>NUCLEOTIDE SEQUENCE [LARGE SCALE GENOMIC DNA]</scope>
    <source>
        <strain evidence="8 9">RP-3-22</strain>
    </source>
</reference>
<keyword evidence="9" id="KW-1185">Reference proteome</keyword>
<dbReference type="PANTHER" id="PTHR43214">
    <property type="entry name" value="TWO-COMPONENT RESPONSE REGULATOR"/>
    <property type="match status" value="1"/>
</dbReference>
<dbReference type="InterPro" id="IPR001789">
    <property type="entry name" value="Sig_transdc_resp-reg_receiver"/>
</dbReference>
<dbReference type="CDD" id="cd06170">
    <property type="entry name" value="LuxR_C_like"/>
    <property type="match status" value="1"/>
</dbReference>
<dbReference type="Proteomes" id="UP000309488">
    <property type="component" value="Unassembled WGS sequence"/>
</dbReference>
<feature type="domain" description="Response regulatory" evidence="7">
    <location>
        <begin position="4"/>
        <end position="122"/>
    </location>
</feature>
<dbReference type="InterPro" id="IPR000792">
    <property type="entry name" value="Tscrpt_reg_LuxR_C"/>
</dbReference>
<dbReference type="SMART" id="SM00448">
    <property type="entry name" value="REC"/>
    <property type="match status" value="1"/>
</dbReference>
<dbReference type="PRINTS" id="PR00038">
    <property type="entry name" value="HTHLUXR"/>
</dbReference>
<dbReference type="InterPro" id="IPR058245">
    <property type="entry name" value="NreC/VraR/RcsB-like_REC"/>
</dbReference>
<dbReference type="SUPFAM" id="SSF46894">
    <property type="entry name" value="C-terminal effector domain of the bipartite response regulators"/>
    <property type="match status" value="1"/>
</dbReference>
<dbReference type="Pfam" id="PF00072">
    <property type="entry name" value="Response_reg"/>
    <property type="match status" value="1"/>
</dbReference>
<dbReference type="PANTHER" id="PTHR43214:SF41">
    <property type="entry name" value="NITRATE_NITRITE RESPONSE REGULATOR PROTEIN NARP"/>
    <property type="match status" value="1"/>
</dbReference>
<evidence type="ECO:0000256" key="3">
    <source>
        <dbReference type="ARBA" id="ARBA00023125"/>
    </source>
</evidence>
<name>A0A4U1CL21_9SPHI</name>
<proteinExistence type="predicted"/>
<dbReference type="EMBL" id="SWBR01000003">
    <property type="protein sequence ID" value="TKC08374.1"/>
    <property type="molecule type" value="Genomic_DNA"/>
</dbReference>
<dbReference type="GO" id="GO:0000160">
    <property type="term" value="P:phosphorelay signal transduction system"/>
    <property type="evidence" value="ECO:0007669"/>
    <property type="project" value="InterPro"/>
</dbReference>
<dbReference type="CDD" id="cd17535">
    <property type="entry name" value="REC_NarL-like"/>
    <property type="match status" value="1"/>
</dbReference>
<dbReference type="GO" id="GO:0003677">
    <property type="term" value="F:DNA binding"/>
    <property type="evidence" value="ECO:0007669"/>
    <property type="project" value="UniProtKB-KW"/>
</dbReference>
<evidence type="ECO:0000256" key="4">
    <source>
        <dbReference type="ARBA" id="ARBA00023163"/>
    </source>
</evidence>
<evidence type="ECO:0000259" key="6">
    <source>
        <dbReference type="PROSITE" id="PS50043"/>
    </source>
</evidence>
<evidence type="ECO:0000259" key="7">
    <source>
        <dbReference type="PROSITE" id="PS50110"/>
    </source>
</evidence>
<dbReference type="InterPro" id="IPR016032">
    <property type="entry name" value="Sig_transdc_resp-reg_C-effctor"/>
</dbReference>
<feature type="modified residue" description="4-aspartylphosphate" evidence="5">
    <location>
        <position position="57"/>
    </location>
</feature>
<dbReference type="Gene3D" id="3.40.50.2300">
    <property type="match status" value="1"/>
</dbReference>
<dbReference type="SMART" id="SM00421">
    <property type="entry name" value="HTH_LUXR"/>
    <property type="match status" value="1"/>
</dbReference>
<accession>A0A4U1CL21</accession>
<dbReference type="Pfam" id="PF00196">
    <property type="entry name" value="GerE"/>
    <property type="match status" value="1"/>
</dbReference>
<evidence type="ECO:0000256" key="1">
    <source>
        <dbReference type="ARBA" id="ARBA00022553"/>
    </source>
</evidence>
<keyword evidence="4" id="KW-0804">Transcription</keyword>
<protein>
    <submittedName>
        <fullName evidence="8">Response regulator transcription factor</fullName>
    </submittedName>
</protein>
<dbReference type="InterPro" id="IPR011006">
    <property type="entry name" value="CheY-like_superfamily"/>
</dbReference>
<evidence type="ECO:0000313" key="9">
    <source>
        <dbReference type="Proteomes" id="UP000309488"/>
    </source>
</evidence>
<dbReference type="OrthoDB" id="9797341at2"/>